<feature type="chain" id="PRO_5022949081" description="Lipoprotein" evidence="1">
    <location>
        <begin position="19"/>
        <end position="187"/>
    </location>
</feature>
<dbReference type="Proteomes" id="UP000323824">
    <property type="component" value="Chromosome"/>
</dbReference>
<proteinExistence type="predicted"/>
<sequence length="187" mass="21591">MIKVLKLTFVFLFLSSCATTLKEFSVDDVVSTDEGYIAGTFWDSSVYFMGFLYKNSPYSIIIENSETGKKYVFNFKKKDLVSVYPIPVGYYHMISISKTTTEIDNNNNSTTRTVNLSVPEELLFDFEVKPAMTTYIGFNKITRPWFSYIIPFGSLYIDVEFNYDVEVGKSRIEKEFPNILTKDIISY</sequence>
<evidence type="ECO:0000313" key="3">
    <source>
        <dbReference type="Proteomes" id="UP000323824"/>
    </source>
</evidence>
<dbReference type="AlphaFoldDB" id="A0A5C1Q932"/>
<name>A0A5C1Q932_9SPIO</name>
<evidence type="ECO:0000313" key="2">
    <source>
        <dbReference type="EMBL" id="QEN04575.1"/>
    </source>
</evidence>
<reference evidence="2 3" key="2">
    <citation type="submission" date="2019-09" db="EMBL/GenBank/DDBJ databases">
        <title>Complete Genome Sequence and Methylome Analysis of free living Spirochaetas.</title>
        <authorList>
            <person name="Leshcheva N."/>
            <person name="Mikheeva N."/>
        </authorList>
    </citation>
    <scope>NUCLEOTIDE SEQUENCE [LARGE SCALE GENOMIC DNA]</scope>
    <source>
        <strain evidence="2 3">P</strain>
    </source>
</reference>
<dbReference type="RefSeq" id="WP_149567818.1">
    <property type="nucleotide sequence ID" value="NZ_CP035807.1"/>
</dbReference>
<reference evidence="2 3" key="1">
    <citation type="submission" date="2019-02" db="EMBL/GenBank/DDBJ databases">
        <authorList>
            <person name="Fomenkov A."/>
            <person name="Dubinina G."/>
            <person name="Grabovich M."/>
            <person name="Vincze T."/>
            <person name="Roberts R.J."/>
        </authorList>
    </citation>
    <scope>NUCLEOTIDE SEQUENCE [LARGE SCALE GENOMIC DNA]</scope>
    <source>
        <strain evidence="2 3">P</strain>
    </source>
</reference>
<dbReference type="KEGG" id="sper:EW093_07615"/>
<protein>
    <recommendedName>
        <fullName evidence="4">Lipoprotein</fullName>
    </recommendedName>
</protein>
<feature type="signal peptide" evidence="1">
    <location>
        <begin position="1"/>
        <end position="18"/>
    </location>
</feature>
<gene>
    <name evidence="2" type="ORF">EW093_07615</name>
</gene>
<evidence type="ECO:0000256" key="1">
    <source>
        <dbReference type="SAM" id="SignalP"/>
    </source>
</evidence>
<dbReference type="EMBL" id="CP035807">
    <property type="protein sequence ID" value="QEN04575.1"/>
    <property type="molecule type" value="Genomic_DNA"/>
</dbReference>
<accession>A0A5C1Q932</accession>
<organism evidence="2 3">
    <name type="scientific">Thiospirochaeta perfilievii</name>
    <dbReference type="NCBI Taxonomy" id="252967"/>
    <lineage>
        <taxon>Bacteria</taxon>
        <taxon>Pseudomonadati</taxon>
        <taxon>Spirochaetota</taxon>
        <taxon>Spirochaetia</taxon>
        <taxon>Spirochaetales</taxon>
        <taxon>Spirochaetaceae</taxon>
        <taxon>Thiospirochaeta</taxon>
    </lineage>
</organism>
<keyword evidence="3" id="KW-1185">Reference proteome</keyword>
<keyword evidence="1" id="KW-0732">Signal</keyword>
<evidence type="ECO:0008006" key="4">
    <source>
        <dbReference type="Google" id="ProtNLM"/>
    </source>
</evidence>
<dbReference type="PROSITE" id="PS51257">
    <property type="entry name" value="PROKAR_LIPOPROTEIN"/>
    <property type="match status" value="1"/>
</dbReference>